<dbReference type="OrthoDB" id="8062037at2759"/>
<protein>
    <submittedName>
        <fullName evidence="5">RING</fullName>
    </submittedName>
</protein>
<feature type="domain" description="RING-type" evidence="4">
    <location>
        <begin position="1"/>
        <end position="26"/>
    </location>
</feature>
<dbReference type="Proteomes" id="UP001055439">
    <property type="component" value="Chromosome 1"/>
</dbReference>
<organism evidence="5 6">
    <name type="scientific">Musa troglodytarum</name>
    <name type="common">fe'i banana</name>
    <dbReference type="NCBI Taxonomy" id="320322"/>
    <lineage>
        <taxon>Eukaryota</taxon>
        <taxon>Viridiplantae</taxon>
        <taxon>Streptophyta</taxon>
        <taxon>Embryophyta</taxon>
        <taxon>Tracheophyta</taxon>
        <taxon>Spermatophyta</taxon>
        <taxon>Magnoliopsida</taxon>
        <taxon>Liliopsida</taxon>
        <taxon>Zingiberales</taxon>
        <taxon>Musaceae</taxon>
        <taxon>Musa</taxon>
    </lineage>
</organism>
<dbReference type="Gene3D" id="3.30.40.10">
    <property type="entry name" value="Zinc/RING finger domain, C3HC4 (zinc finger)"/>
    <property type="match status" value="1"/>
</dbReference>
<dbReference type="GO" id="GO:0005737">
    <property type="term" value="C:cytoplasm"/>
    <property type="evidence" value="ECO:0007669"/>
    <property type="project" value="TreeGrafter"/>
</dbReference>
<evidence type="ECO:0000313" key="6">
    <source>
        <dbReference type="Proteomes" id="UP001055439"/>
    </source>
</evidence>
<keyword evidence="2" id="KW-0863">Zinc-finger</keyword>
<dbReference type="AlphaFoldDB" id="A0A9E7EGJ7"/>
<reference evidence="5" key="1">
    <citation type="submission" date="2022-05" db="EMBL/GenBank/DDBJ databases">
        <title>The Musa troglodytarum L. genome provides insights into the mechanism of non-climacteric behaviour and enrichment of carotenoids.</title>
        <authorList>
            <person name="Wang J."/>
        </authorList>
    </citation>
    <scope>NUCLEOTIDE SEQUENCE</scope>
    <source>
        <tissue evidence="5">Leaf</tissue>
    </source>
</reference>
<name>A0A9E7EGJ7_9LILI</name>
<dbReference type="InterPro" id="IPR001841">
    <property type="entry name" value="Znf_RING"/>
</dbReference>
<keyword evidence="1" id="KW-0479">Metal-binding</keyword>
<proteinExistence type="predicted"/>
<dbReference type="SUPFAM" id="SSF57850">
    <property type="entry name" value="RING/U-box"/>
    <property type="match status" value="1"/>
</dbReference>
<dbReference type="PANTHER" id="PTHR15710">
    <property type="entry name" value="E3 UBIQUITIN-PROTEIN LIGASE PRAJA"/>
    <property type="match status" value="1"/>
</dbReference>
<evidence type="ECO:0000259" key="4">
    <source>
        <dbReference type="Pfam" id="PF13639"/>
    </source>
</evidence>
<dbReference type="Pfam" id="PF13639">
    <property type="entry name" value="zf-RING_2"/>
    <property type="match status" value="1"/>
</dbReference>
<dbReference type="GO" id="GO:0016567">
    <property type="term" value="P:protein ubiquitination"/>
    <property type="evidence" value="ECO:0007669"/>
    <property type="project" value="TreeGrafter"/>
</dbReference>
<keyword evidence="6" id="KW-1185">Reference proteome</keyword>
<evidence type="ECO:0000256" key="1">
    <source>
        <dbReference type="ARBA" id="ARBA00022723"/>
    </source>
</evidence>
<gene>
    <name evidence="5" type="ORF">MUK42_34280</name>
</gene>
<evidence type="ECO:0000256" key="2">
    <source>
        <dbReference type="ARBA" id="ARBA00022771"/>
    </source>
</evidence>
<dbReference type="EMBL" id="CP097502">
    <property type="protein sequence ID" value="URD75483.1"/>
    <property type="molecule type" value="Genomic_DNA"/>
</dbReference>
<evidence type="ECO:0000256" key="3">
    <source>
        <dbReference type="ARBA" id="ARBA00022833"/>
    </source>
</evidence>
<evidence type="ECO:0000313" key="5">
    <source>
        <dbReference type="EMBL" id="URD75483.1"/>
    </source>
</evidence>
<dbReference type="PANTHER" id="PTHR15710:SF202">
    <property type="entry name" value="RING-TYPE E3 UBIQUITIN TRANSFERASE"/>
    <property type="match status" value="1"/>
</dbReference>
<dbReference type="GO" id="GO:0008270">
    <property type="term" value="F:zinc ion binding"/>
    <property type="evidence" value="ECO:0007669"/>
    <property type="project" value="UniProtKB-KW"/>
</dbReference>
<dbReference type="GO" id="GO:0061630">
    <property type="term" value="F:ubiquitin protein ligase activity"/>
    <property type="evidence" value="ECO:0007669"/>
    <property type="project" value="TreeGrafter"/>
</dbReference>
<sequence length="66" mass="7689">MPCYRHFHGDCILSWLATKNSCPVCRYELLIDDPEYENWRPQSASNAGTTIEQSVIRYGFEMFPEA</sequence>
<keyword evidence="3" id="KW-0862">Zinc</keyword>
<dbReference type="InterPro" id="IPR013083">
    <property type="entry name" value="Znf_RING/FYVE/PHD"/>
</dbReference>
<accession>A0A9E7EGJ7</accession>